<dbReference type="InterPro" id="IPR034660">
    <property type="entry name" value="DinB/YfiT-like"/>
</dbReference>
<dbReference type="SUPFAM" id="SSF109854">
    <property type="entry name" value="DinB/YfiT-like putative metalloenzymes"/>
    <property type="match status" value="1"/>
</dbReference>
<protein>
    <recommendedName>
        <fullName evidence="1">DinB-like domain-containing protein</fullName>
    </recommendedName>
</protein>
<dbReference type="Gene3D" id="1.20.120.450">
    <property type="entry name" value="dinb family like domain"/>
    <property type="match status" value="1"/>
</dbReference>
<keyword evidence="3" id="KW-1185">Reference proteome</keyword>
<name>I4AHA2_BERLS</name>
<dbReference type="KEGG" id="fli:Fleli_0881"/>
<proteinExistence type="predicted"/>
<dbReference type="AlphaFoldDB" id="I4AHA2"/>
<accession>I4AHA2</accession>
<dbReference type="OrthoDB" id="9793216at2"/>
<dbReference type="HOGENOM" id="CLU_105789_2_0_10"/>
<dbReference type="EMBL" id="CP003345">
    <property type="protein sequence ID" value="AFM03337.1"/>
    <property type="molecule type" value="Genomic_DNA"/>
</dbReference>
<evidence type="ECO:0000259" key="1">
    <source>
        <dbReference type="Pfam" id="PF12867"/>
    </source>
</evidence>
<evidence type="ECO:0000313" key="3">
    <source>
        <dbReference type="Proteomes" id="UP000006054"/>
    </source>
</evidence>
<gene>
    <name evidence="2" type="ordered locus">Fleli_0881</name>
</gene>
<dbReference type="eggNOG" id="COG2318">
    <property type="taxonomic scope" value="Bacteria"/>
</dbReference>
<dbReference type="InterPro" id="IPR024775">
    <property type="entry name" value="DinB-like"/>
</dbReference>
<dbReference type="Proteomes" id="UP000006054">
    <property type="component" value="Chromosome"/>
</dbReference>
<organism evidence="2 3">
    <name type="scientific">Bernardetia litoralis (strain ATCC 23117 / DSM 6794 / NBRC 15988 / NCIMB 1366 / Fx l1 / Sio-4)</name>
    <name type="common">Flexibacter litoralis</name>
    <dbReference type="NCBI Taxonomy" id="880071"/>
    <lineage>
        <taxon>Bacteria</taxon>
        <taxon>Pseudomonadati</taxon>
        <taxon>Bacteroidota</taxon>
        <taxon>Cytophagia</taxon>
        <taxon>Cytophagales</taxon>
        <taxon>Bernardetiaceae</taxon>
        <taxon>Bernardetia</taxon>
    </lineage>
</organism>
<feature type="domain" description="DinB-like" evidence="1">
    <location>
        <begin position="41"/>
        <end position="171"/>
    </location>
</feature>
<dbReference type="RefSeq" id="WP_014796795.1">
    <property type="nucleotide sequence ID" value="NC_018018.1"/>
</dbReference>
<dbReference type="PATRIC" id="fig|880071.3.peg.859"/>
<dbReference type="STRING" id="880071.Fleli_0881"/>
<dbReference type="Pfam" id="PF12867">
    <property type="entry name" value="DinB_2"/>
    <property type="match status" value="1"/>
</dbReference>
<sequence length="180" mass="21030">MIPFPSSNEYASFYTNYIRLIGEYIAKNEVEDIAEILTKIGEETKQIFSNLSEQEALFRYQKEKWSIKEVLGHLIDTEQIMSYRALSFYRREKESLAGFDQNEYVKNANFDQTPLADLLERYETVRKSSVALFKSFDAEKTAEIGQANNHPMSVRAIVYMIAGHEIHHLQILEERYKINS</sequence>
<reference evidence="3" key="1">
    <citation type="submission" date="2012-06" db="EMBL/GenBank/DDBJ databases">
        <title>The complete genome of Flexibacter litoralis DSM 6794.</title>
        <authorList>
            <person name="Lucas S."/>
            <person name="Copeland A."/>
            <person name="Lapidus A."/>
            <person name="Glavina del Rio T."/>
            <person name="Dalin E."/>
            <person name="Tice H."/>
            <person name="Bruce D."/>
            <person name="Goodwin L."/>
            <person name="Pitluck S."/>
            <person name="Peters L."/>
            <person name="Ovchinnikova G."/>
            <person name="Lu M."/>
            <person name="Kyrpides N."/>
            <person name="Mavromatis K."/>
            <person name="Ivanova N."/>
            <person name="Brettin T."/>
            <person name="Detter J.C."/>
            <person name="Han C."/>
            <person name="Larimer F."/>
            <person name="Land M."/>
            <person name="Hauser L."/>
            <person name="Markowitz V."/>
            <person name="Cheng J.-F."/>
            <person name="Hugenholtz P."/>
            <person name="Woyke T."/>
            <person name="Wu D."/>
            <person name="Spring S."/>
            <person name="Lang E."/>
            <person name="Kopitz M."/>
            <person name="Brambilla E."/>
            <person name="Klenk H.-P."/>
            <person name="Eisen J.A."/>
        </authorList>
    </citation>
    <scope>NUCLEOTIDE SEQUENCE [LARGE SCALE GENOMIC DNA]</scope>
    <source>
        <strain evidence="3">ATCC 23117 / DSM 6794 / NBRC 15988 / NCIMB 1366 / Sio-4</strain>
    </source>
</reference>
<evidence type="ECO:0000313" key="2">
    <source>
        <dbReference type="EMBL" id="AFM03337.1"/>
    </source>
</evidence>